<dbReference type="GO" id="GO:0016814">
    <property type="term" value="F:hydrolase activity, acting on carbon-nitrogen (but not peptide) bonds, in cyclic amidines"/>
    <property type="evidence" value="ECO:0007669"/>
    <property type="project" value="UniProtKB-ARBA"/>
</dbReference>
<organism evidence="6 7">
    <name type="scientific">Puniceispirillum marinum (strain IMCC1322)</name>
    <dbReference type="NCBI Taxonomy" id="488538"/>
    <lineage>
        <taxon>Bacteria</taxon>
        <taxon>Pseudomonadati</taxon>
        <taxon>Pseudomonadota</taxon>
        <taxon>Alphaproteobacteria</taxon>
        <taxon>Candidatus Puniceispirillales</taxon>
        <taxon>Candidatus Puniceispirillaceae</taxon>
        <taxon>Candidatus Puniceispirillum</taxon>
    </lineage>
</organism>
<evidence type="ECO:0000313" key="6">
    <source>
        <dbReference type="EMBL" id="ADE39616.1"/>
    </source>
</evidence>
<dbReference type="Pfam" id="PF01979">
    <property type="entry name" value="Amidohydro_1"/>
    <property type="match status" value="1"/>
</dbReference>
<dbReference type="Gene3D" id="2.30.40.10">
    <property type="entry name" value="Urease, subunit C, domain 1"/>
    <property type="match status" value="1"/>
</dbReference>
<sequence>MSGQTLLIKNADILCTMAPGGQDNPCDINEIQNGGLFIRDGVIEQVANTSQLPTSADTVLDLTGHIVIPGMVNTHHHLFQNLTRAVPAAQNAPLFGWLQTLYPIWSHIGPDHIYWSTALGLAELALSGCTTSSDHLYLYPNGARLDDALSAASDIGVRFHGTRGSMSIGESKGGLPPDNLTEHEPDILNECQRLIEEHHDDSPYAMQRIALAPCSPFSVSMDLMRETASMARAYHVGMHTHLAENVEDIDYSLATFGMRPGDYIEAVGWTGDDVWHAHCVQLNNDEIDLFARTGTGVAHCPCSNMRLASGIAPVRSMLDAGMKVGLGVDGSASNDSAHMLNEARQTMLLQRVNQGGDAMTAREALRLATVGGASVLNRNDIGILAPGYAADIAAFDRRTIDFAGSDWDPVASLIFCGPVKTNYTIINGKIVVAEGQLTTMDMNKLLAEHRRMSHHLMTA</sequence>
<dbReference type="PANTHER" id="PTHR43794:SF11">
    <property type="entry name" value="AMIDOHYDROLASE-RELATED DOMAIN-CONTAINING PROTEIN"/>
    <property type="match status" value="1"/>
</dbReference>
<dbReference type="GO" id="GO:0046872">
    <property type="term" value="F:metal ion binding"/>
    <property type="evidence" value="ECO:0007669"/>
    <property type="project" value="UniProtKB-KW"/>
</dbReference>
<dbReference type="HOGENOM" id="CLU_012358_2_3_5"/>
<dbReference type="RefSeq" id="WP_013046243.1">
    <property type="nucleotide sequence ID" value="NC_014010.1"/>
</dbReference>
<dbReference type="PANTHER" id="PTHR43794">
    <property type="entry name" value="AMINOHYDROLASE SSNA-RELATED"/>
    <property type="match status" value="1"/>
</dbReference>
<feature type="domain" description="Amidohydrolase-related" evidence="5">
    <location>
        <begin position="66"/>
        <end position="431"/>
    </location>
</feature>
<dbReference type="InterPro" id="IPR050287">
    <property type="entry name" value="MTA/SAH_deaminase"/>
</dbReference>
<dbReference type="SUPFAM" id="SSF51556">
    <property type="entry name" value="Metallo-dependent hydrolases"/>
    <property type="match status" value="1"/>
</dbReference>
<evidence type="ECO:0000313" key="7">
    <source>
        <dbReference type="Proteomes" id="UP000007460"/>
    </source>
</evidence>
<evidence type="ECO:0000256" key="3">
    <source>
        <dbReference type="ARBA" id="ARBA00022801"/>
    </source>
</evidence>
<proteinExistence type="inferred from homology"/>
<keyword evidence="2" id="KW-0479">Metal-binding</keyword>
<dbReference type="AlphaFoldDB" id="D5BTL9"/>
<dbReference type="InterPro" id="IPR006680">
    <property type="entry name" value="Amidohydro-rel"/>
</dbReference>
<dbReference type="Proteomes" id="UP000007460">
    <property type="component" value="Chromosome"/>
</dbReference>
<dbReference type="SUPFAM" id="SSF51338">
    <property type="entry name" value="Composite domain of metallo-dependent hydrolases"/>
    <property type="match status" value="1"/>
</dbReference>
<dbReference type="OrthoDB" id="9796020at2"/>
<reference evidence="6 7" key="1">
    <citation type="journal article" date="2010" name="J. Bacteriol.">
        <title>Complete genome sequence of "Candidatus Puniceispirillum marinum" IMCC1322, a representative of the SAR116 clade in the Alphaproteobacteria.</title>
        <authorList>
            <person name="Oh H.M."/>
            <person name="Kwon K.K."/>
            <person name="Kang I."/>
            <person name="Kang S.G."/>
            <person name="Lee J.H."/>
            <person name="Kim S.J."/>
            <person name="Cho J.C."/>
        </authorList>
    </citation>
    <scope>NUCLEOTIDE SEQUENCE [LARGE SCALE GENOMIC DNA]</scope>
    <source>
        <strain evidence="6 7">IMCC1322</strain>
    </source>
</reference>
<dbReference type="InterPro" id="IPR032466">
    <property type="entry name" value="Metal_Hydrolase"/>
</dbReference>
<evidence type="ECO:0000259" key="5">
    <source>
        <dbReference type="Pfam" id="PF01979"/>
    </source>
</evidence>
<dbReference type="eggNOG" id="COG0402">
    <property type="taxonomic scope" value="Bacteria"/>
</dbReference>
<evidence type="ECO:0000256" key="2">
    <source>
        <dbReference type="ARBA" id="ARBA00022723"/>
    </source>
</evidence>
<name>D5BTL9_PUNMI</name>
<dbReference type="FunFam" id="3.20.20.140:FF:000014">
    <property type="entry name" value="5-methylthioadenosine/S-adenosylhomocysteine deaminase"/>
    <property type="match status" value="1"/>
</dbReference>
<dbReference type="EC" id="3.5.4.43" evidence="6"/>
<comment type="similarity">
    <text evidence="1">Belongs to the metallo-dependent hydrolases superfamily. ATZ/TRZ family.</text>
</comment>
<dbReference type="Gene3D" id="3.20.20.140">
    <property type="entry name" value="Metal-dependent hydrolases"/>
    <property type="match status" value="1"/>
</dbReference>
<dbReference type="CDD" id="cd01298">
    <property type="entry name" value="ATZ_TRZ_like"/>
    <property type="match status" value="1"/>
</dbReference>
<keyword evidence="3 6" id="KW-0378">Hydrolase</keyword>
<dbReference type="STRING" id="488538.SAR116_1373"/>
<keyword evidence="4" id="KW-0862">Zinc</keyword>
<evidence type="ECO:0000256" key="4">
    <source>
        <dbReference type="ARBA" id="ARBA00022833"/>
    </source>
</evidence>
<keyword evidence="7" id="KW-1185">Reference proteome</keyword>
<dbReference type="EMBL" id="CP001751">
    <property type="protein sequence ID" value="ADE39616.1"/>
    <property type="molecule type" value="Genomic_DNA"/>
</dbReference>
<gene>
    <name evidence="6" type="ordered locus">SAR116_1373</name>
</gene>
<dbReference type="NCBIfam" id="NF006055">
    <property type="entry name" value="PRK08203.1"/>
    <property type="match status" value="1"/>
</dbReference>
<dbReference type="GO" id="GO:0018763">
    <property type="term" value="F:hydroxydechloroatrazine ethylaminohydrolase activity"/>
    <property type="evidence" value="ECO:0007669"/>
    <property type="project" value="UniProtKB-EC"/>
</dbReference>
<dbReference type="KEGG" id="apb:SAR116_1373"/>
<dbReference type="GO" id="GO:0019239">
    <property type="term" value="F:deaminase activity"/>
    <property type="evidence" value="ECO:0007669"/>
    <property type="project" value="UniProtKB-ARBA"/>
</dbReference>
<evidence type="ECO:0000256" key="1">
    <source>
        <dbReference type="ARBA" id="ARBA00006745"/>
    </source>
</evidence>
<protein>
    <submittedName>
        <fullName evidence="6">Hydroxydechloroatrazine ethylaminohydrolase</fullName>
        <ecNumber evidence="6">3.5.4.43</ecNumber>
    </submittedName>
</protein>
<accession>D5BTL9</accession>
<dbReference type="InterPro" id="IPR011059">
    <property type="entry name" value="Metal-dep_hydrolase_composite"/>
</dbReference>